<evidence type="ECO:0000313" key="4">
    <source>
        <dbReference type="Proteomes" id="UP001175000"/>
    </source>
</evidence>
<protein>
    <submittedName>
        <fullName evidence="3">GLUT4 regulating protein TUG-domain-containing protein</fullName>
    </submittedName>
</protein>
<dbReference type="CDD" id="cd16105">
    <property type="entry name" value="Ubl_ASPSCR1_like"/>
    <property type="match status" value="1"/>
</dbReference>
<dbReference type="SUPFAM" id="SSF54236">
    <property type="entry name" value="Ubiquitin-like"/>
    <property type="match status" value="2"/>
</dbReference>
<dbReference type="GO" id="GO:0005737">
    <property type="term" value="C:cytoplasm"/>
    <property type="evidence" value="ECO:0007669"/>
    <property type="project" value="TreeGrafter"/>
</dbReference>
<dbReference type="AlphaFoldDB" id="A0AA39XD14"/>
<feature type="domain" description="TUG ubiquitin-like" evidence="2">
    <location>
        <begin position="8"/>
        <end position="71"/>
    </location>
</feature>
<dbReference type="PANTHER" id="PTHR46467:SF1">
    <property type="entry name" value="TETHER CONTAINING UBX DOMAIN FOR GLUT4"/>
    <property type="match status" value="1"/>
</dbReference>
<dbReference type="EMBL" id="JAULSU010000001">
    <property type="protein sequence ID" value="KAK0631694.1"/>
    <property type="molecule type" value="Genomic_DNA"/>
</dbReference>
<dbReference type="InterPro" id="IPR029071">
    <property type="entry name" value="Ubiquitin-like_domsf"/>
</dbReference>
<proteinExistence type="predicted"/>
<evidence type="ECO:0000259" key="2">
    <source>
        <dbReference type="Pfam" id="PF11470"/>
    </source>
</evidence>
<feature type="region of interest" description="Disordered" evidence="1">
    <location>
        <begin position="193"/>
        <end position="275"/>
    </location>
</feature>
<comment type="caution">
    <text evidence="3">The sequence shown here is derived from an EMBL/GenBank/DDBJ whole genome shotgun (WGS) entry which is preliminary data.</text>
</comment>
<gene>
    <name evidence="3" type="ORF">B0T14DRAFT_467805</name>
</gene>
<feature type="region of interest" description="Disordered" evidence="1">
    <location>
        <begin position="440"/>
        <end position="486"/>
    </location>
</feature>
<dbReference type="Pfam" id="PF11470">
    <property type="entry name" value="TUG-UBL1"/>
    <property type="match status" value="1"/>
</dbReference>
<evidence type="ECO:0000256" key="1">
    <source>
        <dbReference type="SAM" id="MobiDB-lite"/>
    </source>
</evidence>
<feature type="compositionally biased region" description="Basic residues" evidence="1">
    <location>
        <begin position="475"/>
        <end position="486"/>
    </location>
</feature>
<name>A0AA39XD14_9PEZI</name>
<organism evidence="3 4">
    <name type="scientific">Immersiella caudata</name>
    <dbReference type="NCBI Taxonomy" id="314043"/>
    <lineage>
        <taxon>Eukaryota</taxon>
        <taxon>Fungi</taxon>
        <taxon>Dikarya</taxon>
        <taxon>Ascomycota</taxon>
        <taxon>Pezizomycotina</taxon>
        <taxon>Sordariomycetes</taxon>
        <taxon>Sordariomycetidae</taxon>
        <taxon>Sordariales</taxon>
        <taxon>Lasiosphaeriaceae</taxon>
        <taxon>Immersiella</taxon>
    </lineage>
</organism>
<evidence type="ECO:0000313" key="3">
    <source>
        <dbReference type="EMBL" id="KAK0631694.1"/>
    </source>
</evidence>
<sequence length="486" mass="52880">MSAHVEVVTADFRRHKIKVTPGTYLVDVLNEACQKHNLSSDKYLLKHKQKIVELAVPFRTSGLAPGAKLELVQKSNSPSIVSIALDVNGSRYTKKLPSDMTLWQVTRQFETVDKGLNITAKASEKTSNVGQVYHDAPVINIMGREYTAMEDLQKTLSQCGINSGSMVLRVSFRSTDKTLYDAMNEISQYLKDVEPTPSAGEKKPNPAPAPARTEPPMAPVAQIEREDAVKQEPTEAEAPPSSEPETVKNQGKDSEATTNLDPLQPASVFSAPSSATPVAARIQVDDSMYEPTIAHAQLHQTHLEARTRNTRLKSDAELAADAAEAAAKLAKITKVDVKIRFPDQTSAQWVVKPEHTGAFLYEAVRAVMAHPNQPFKLIMSGPNPTTIPDNTKRLIADYKFKARELLNLLWDGAVSADVRKSAFLKGNVASRAQAIVVPEVPRTAADDGGPSAGSSKPVKSEGSDSKADGEDIRKKIGKFFKLPGKK</sequence>
<keyword evidence="4" id="KW-1185">Reference proteome</keyword>
<dbReference type="GO" id="GO:0005634">
    <property type="term" value="C:nucleus"/>
    <property type="evidence" value="ECO:0007669"/>
    <property type="project" value="TreeGrafter"/>
</dbReference>
<reference evidence="3" key="1">
    <citation type="submission" date="2023-06" db="EMBL/GenBank/DDBJ databases">
        <title>Genome-scale phylogeny and comparative genomics of the fungal order Sordariales.</title>
        <authorList>
            <consortium name="Lawrence Berkeley National Laboratory"/>
            <person name="Hensen N."/>
            <person name="Bonometti L."/>
            <person name="Westerberg I."/>
            <person name="Brannstrom I.O."/>
            <person name="Guillou S."/>
            <person name="Cros-Aarteil S."/>
            <person name="Calhoun S."/>
            <person name="Haridas S."/>
            <person name="Kuo A."/>
            <person name="Mondo S."/>
            <person name="Pangilinan J."/>
            <person name="Riley R."/>
            <person name="Labutti K."/>
            <person name="Andreopoulos B."/>
            <person name="Lipzen A."/>
            <person name="Chen C."/>
            <person name="Yanf M."/>
            <person name="Daum C."/>
            <person name="Ng V."/>
            <person name="Clum A."/>
            <person name="Steindorff A."/>
            <person name="Ohm R."/>
            <person name="Martin F."/>
            <person name="Silar P."/>
            <person name="Natvig D."/>
            <person name="Lalanne C."/>
            <person name="Gautier V."/>
            <person name="Ament-Velasquez S.L."/>
            <person name="Kruys A."/>
            <person name="Hutchinson M.I."/>
            <person name="Powell A.J."/>
            <person name="Barry K."/>
            <person name="Miller A.N."/>
            <person name="Grigoriev I.V."/>
            <person name="Debuchy R."/>
            <person name="Gladieux P."/>
            <person name="Thoren M.H."/>
            <person name="Johannesson H."/>
        </authorList>
    </citation>
    <scope>NUCLEOTIDE SEQUENCE</scope>
    <source>
        <strain evidence="3">CBS 606.72</strain>
    </source>
</reference>
<feature type="compositionally biased region" description="Basic and acidic residues" evidence="1">
    <location>
        <begin position="223"/>
        <end position="233"/>
    </location>
</feature>
<dbReference type="Gene3D" id="3.10.20.90">
    <property type="entry name" value="Phosphatidylinositol 3-kinase Catalytic Subunit, Chain A, domain 1"/>
    <property type="match status" value="1"/>
</dbReference>
<dbReference type="GO" id="GO:0006886">
    <property type="term" value="P:intracellular protein transport"/>
    <property type="evidence" value="ECO:0007669"/>
    <property type="project" value="TreeGrafter"/>
</dbReference>
<dbReference type="PANTHER" id="PTHR46467">
    <property type="entry name" value="TETHER CONTAINING UBX DOMAIN FOR GLUT4"/>
    <property type="match status" value="1"/>
</dbReference>
<dbReference type="GO" id="GO:0012506">
    <property type="term" value="C:vesicle membrane"/>
    <property type="evidence" value="ECO:0007669"/>
    <property type="project" value="TreeGrafter"/>
</dbReference>
<dbReference type="InterPro" id="IPR021569">
    <property type="entry name" value="TUG-UBL1"/>
</dbReference>
<feature type="compositionally biased region" description="Basic and acidic residues" evidence="1">
    <location>
        <begin position="458"/>
        <end position="474"/>
    </location>
</feature>
<accession>A0AA39XD14</accession>
<dbReference type="Proteomes" id="UP001175000">
    <property type="component" value="Unassembled WGS sequence"/>
</dbReference>